<evidence type="ECO:0000313" key="5">
    <source>
        <dbReference type="EMBL" id="ROP45003.1"/>
    </source>
</evidence>
<dbReference type="Gene3D" id="1.10.530.10">
    <property type="match status" value="1"/>
</dbReference>
<dbReference type="Pfam" id="PF06737">
    <property type="entry name" value="Transglycosylas"/>
    <property type="match status" value="1"/>
</dbReference>
<accession>A0A3N1HR62</accession>
<dbReference type="InterPro" id="IPR010618">
    <property type="entry name" value="RPF"/>
</dbReference>
<dbReference type="PANTHER" id="PTHR34700:SF4">
    <property type="entry name" value="PHAGE-LIKE ELEMENT PBSX PROTEIN XKDP"/>
    <property type="match status" value="1"/>
</dbReference>
<keyword evidence="2" id="KW-0378">Hydrolase</keyword>
<keyword evidence="3" id="KW-0732">Signal</keyword>
<dbReference type="InterPro" id="IPR023346">
    <property type="entry name" value="Lysozyme-like_dom_sf"/>
</dbReference>
<gene>
    <name evidence="5" type="ORF">EDC03_1133</name>
</gene>
<evidence type="ECO:0000256" key="3">
    <source>
        <dbReference type="SAM" id="SignalP"/>
    </source>
</evidence>
<dbReference type="InterPro" id="IPR036779">
    <property type="entry name" value="LysM_dom_sf"/>
</dbReference>
<sequence>MGLGAVAALVVAPLVGLGTASSAAAATDATWDRLAQCESSGRWDINTGNGYYGGLQFYQPTWASFGGGAYASRADLATREEQIAIAEKVLARQGWGAWPACTKKLGFTEAHKAGTPTPPGGTTAPVRPTTPAPAAGGTYTVKAGDTLASIGRATGTTWQKLYEVNRDRLATPHSLKVGQQIRLVAGTAVKPAAGKTYVVRSGDTLSKIARANRTTWQKVYEVNRDRLATPHSLKVGQTLRLP</sequence>
<feature type="signal peptide" evidence="3">
    <location>
        <begin position="1"/>
        <end position="25"/>
    </location>
</feature>
<dbReference type="InterPro" id="IPR052196">
    <property type="entry name" value="Bact_Kbp"/>
</dbReference>
<comment type="caution">
    <text evidence="5">The sequence shown here is derived from an EMBL/GenBank/DDBJ whole genome shotgun (WGS) entry which is preliminary data.</text>
</comment>
<name>A0A3N1HR62_9ACTN</name>
<feature type="domain" description="LysM" evidence="4">
    <location>
        <begin position="195"/>
        <end position="241"/>
    </location>
</feature>
<dbReference type="InterPro" id="IPR018392">
    <property type="entry name" value="LysM"/>
</dbReference>
<evidence type="ECO:0000256" key="1">
    <source>
        <dbReference type="ARBA" id="ARBA00010830"/>
    </source>
</evidence>
<dbReference type="RefSeq" id="WP_277872062.1">
    <property type="nucleotide sequence ID" value="NZ_RJKN01000002.1"/>
</dbReference>
<feature type="domain" description="LysM" evidence="4">
    <location>
        <begin position="137"/>
        <end position="183"/>
    </location>
</feature>
<organism evidence="5 6">
    <name type="scientific">Pseudokineococcus lusitanus</name>
    <dbReference type="NCBI Taxonomy" id="763993"/>
    <lineage>
        <taxon>Bacteria</taxon>
        <taxon>Bacillati</taxon>
        <taxon>Actinomycetota</taxon>
        <taxon>Actinomycetes</taxon>
        <taxon>Kineosporiales</taxon>
        <taxon>Kineosporiaceae</taxon>
        <taxon>Pseudokineococcus</taxon>
    </lineage>
</organism>
<evidence type="ECO:0000259" key="4">
    <source>
        <dbReference type="PROSITE" id="PS51782"/>
    </source>
</evidence>
<dbReference type="EMBL" id="RJKN01000002">
    <property type="protein sequence ID" value="ROP45003.1"/>
    <property type="molecule type" value="Genomic_DNA"/>
</dbReference>
<dbReference type="InParanoid" id="A0A3N1HR62"/>
<dbReference type="GO" id="GO:0016787">
    <property type="term" value="F:hydrolase activity"/>
    <property type="evidence" value="ECO:0007669"/>
    <property type="project" value="UniProtKB-KW"/>
</dbReference>
<dbReference type="SMART" id="SM00257">
    <property type="entry name" value="LysM"/>
    <property type="match status" value="2"/>
</dbReference>
<comment type="similarity">
    <text evidence="1">Belongs to the transglycosylase family. Rpf subfamily.</text>
</comment>
<dbReference type="Proteomes" id="UP000276232">
    <property type="component" value="Unassembled WGS sequence"/>
</dbReference>
<evidence type="ECO:0000313" key="6">
    <source>
        <dbReference type="Proteomes" id="UP000276232"/>
    </source>
</evidence>
<reference evidence="5 6" key="1">
    <citation type="journal article" date="2015" name="Stand. Genomic Sci.">
        <title>Genomic Encyclopedia of Bacterial and Archaeal Type Strains, Phase III: the genomes of soil and plant-associated and newly described type strains.</title>
        <authorList>
            <person name="Whitman W.B."/>
            <person name="Woyke T."/>
            <person name="Klenk H.P."/>
            <person name="Zhou Y."/>
            <person name="Lilburn T.G."/>
            <person name="Beck B.J."/>
            <person name="De Vos P."/>
            <person name="Vandamme P."/>
            <person name="Eisen J.A."/>
            <person name="Garrity G."/>
            <person name="Hugenholtz P."/>
            <person name="Kyrpides N.C."/>
        </authorList>
    </citation>
    <scope>NUCLEOTIDE SEQUENCE [LARGE SCALE GENOMIC DNA]</scope>
    <source>
        <strain evidence="5 6">CECT 7306</strain>
    </source>
</reference>
<evidence type="ECO:0000256" key="2">
    <source>
        <dbReference type="ARBA" id="ARBA00022801"/>
    </source>
</evidence>
<dbReference type="PANTHER" id="PTHR34700">
    <property type="entry name" value="POTASSIUM BINDING PROTEIN KBP"/>
    <property type="match status" value="1"/>
</dbReference>
<dbReference type="PROSITE" id="PS51782">
    <property type="entry name" value="LYSM"/>
    <property type="match status" value="2"/>
</dbReference>
<dbReference type="SUPFAM" id="SSF54106">
    <property type="entry name" value="LysM domain"/>
    <property type="match status" value="2"/>
</dbReference>
<dbReference type="Pfam" id="PF01476">
    <property type="entry name" value="LysM"/>
    <property type="match status" value="2"/>
</dbReference>
<dbReference type="SUPFAM" id="SSF53955">
    <property type="entry name" value="Lysozyme-like"/>
    <property type="match status" value="1"/>
</dbReference>
<dbReference type="CDD" id="cd00118">
    <property type="entry name" value="LysM"/>
    <property type="match status" value="2"/>
</dbReference>
<dbReference type="CDD" id="cd13925">
    <property type="entry name" value="RPF"/>
    <property type="match status" value="1"/>
</dbReference>
<dbReference type="Gene3D" id="3.10.350.10">
    <property type="entry name" value="LysM domain"/>
    <property type="match status" value="2"/>
</dbReference>
<keyword evidence="6" id="KW-1185">Reference proteome</keyword>
<protein>
    <submittedName>
        <fullName evidence="5">LysM domain-containing protein</fullName>
    </submittedName>
</protein>
<feature type="chain" id="PRO_5018081199" evidence="3">
    <location>
        <begin position="26"/>
        <end position="242"/>
    </location>
</feature>
<dbReference type="AlphaFoldDB" id="A0A3N1HR62"/>
<proteinExistence type="inferred from homology"/>